<keyword evidence="7 8" id="KW-0472">Membrane</keyword>
<evidence type="ECO:0000256" key="7">
    <source>
        <dbReference type="ARBA" id="ARBA00023136"/>
    </source>
</evidence>
<dbReference type="Pfam" id="PF01594">
    <property type="entry name" value="AI-2E_transport"/>
    <property type="match status" value="2"/>
</dbReference>
<comment type="caution">
    <text evidence="9">The sequence shown here is derived from an EMBL/GenBank/DDBJ whole genome shotgun (WGS) entry which is preliminary data.</text>
</comment>
<keyword evidence="6 8" id="KW-1133">Transmembrane helix</keyword>
<comment type="similarity">
    <text evidence="2">Belongs to the autoinducer-2 exporter (AI-2E) (TC 2.A.86) family.</text>
</comment>
<evidence type="ECO:0000313" key="10">
    <source>
        <dbReference type="Proteomes" id="UP001142372"/>
    </source>
</evidence>
<keyword evidence="10" id="KW-1185">Reference proteome</keyword>
<comment type="subcellular location">
    <subcellularLocation>
        <location evidence="1">Cell membrane</location>
        <topology evidence="1">Multi-pass membrane protein</topology>
    </subcellularLocation>
</comment>
<keyword evidence="5 8" id="KW-0812">Transmembrane</keyword>
<dbReference type="Proteomes" id="UP001142372">
    <property type="component" value="Unassembled WGS sequence"/>
</dbReference>
<accession>A0A9W6H951</accession>
<gene>
    <name evidence="9" type="ORF">GCM10017584_17650</name>
</gene>
<feature type="transmembrane region" description="Helical" evidence="8">
    <location>
        <begin position="223"/>
        <end position="245"/>
    </location>
</feature>
<dbReference type="RefSeq" id="WP_271176852.1">
    <property type="nucleotide sequence ID" value="NZ_BAAAJO010000005.1"/>
</dbReference>
<evidence type="ECO:0000313" key="9">
    <source>
        <dbReference type="EMBL" id="GLJ76191.1"/>
    </source>
</evidence>
<keyword evidence="4" id="KW-1003">Cell membrane</keyword>
<evidence type="ECO:0000256" key="8">
    <source>
        <dbReference type="SAM" id="Phobius"/>
    </source>
</evidence>
<dbReference type="EMBL" id="BSEN01000006">
    <property type="protein sequence ID" value="GLJ76191.1"/>
    <property type="molecule type" value="Genomic_DNA"/>
</dbReference>
<dbReference type="PANTHER" id="PTHR21716">
    <property type="entry name" value="TRANSMEMBRANE PROTEIN"/>
    <property type="match status" value="1"/>
</dbReference>
<evidence type="ECO:0000256" key="3">
    <source>
        <dbReference type="ARBA" id="ARBA00022448"/>
    </source>
</evidence>
<feature type="transmembrane region" description="Helical" evidence="8">
    <location>
        <begin position="67"/>
        <end position="93"/>
    </location>
</feature>
<dbReference type="InterPro" id="IPR002549">
    <property type="entry name" value="AI-2E-like"/>
</dbReference>
<organism evidence="9 10">
    <name type="scientific">Leifsonia poae</name>
    <dbReference type="NCBI Taxonomy" id="110933"/>
    <lineage>
        <taxon>Bacteria</taxon>
        <taxon>Bacillati</taxon>
        <taxon>Actinomycetota</taxon>
        <taxon>Actinomycetes</taxon>
        <taxon>Micrococcales</taxon>
        <taxon>Microbacteriaceae</taxon>
        <taxon>Leifsonia</taxon>
    </lineage>
</organism>
<reference evidence="9" key="1">
    <citation type="journal article" date="2014" name="Int. J. Syst. Evol. Microbiol.">
        <title>Complete genome sequence of Corynebacterium casei LMG S-19264T (=DSM 44701T), isolated from a smear-ripened cheese.</title>
        <authorList>
            <consortium name="US DOE Joint Genome Institute (JGI-PGF)"/>
            <person name="Walter F."/>
            <person name="Albersmeier A."/>
            <person name="Kalinowski J."/>
            <person name="Ruckert C."/>
        </authorList>
    </citation>
    <scope>NUCLEOTIDE SEQUENCE</scope>
    <source>
        <strain evidence="9">VKM Ac-1401</strain>
    </source>
</reference>
<feature type="transmembrane region" description="Helical" evidence="8">
    <location>
        <begin position="298"/>
        <end position="324"/>
    </location>
</feature>
<dbReference type="AlphaFoldDB" id="A0A9W6H951"/>
<reference evidence="9" key="2">
    <citation type="submission" date="2023-01" db="EMBL/GenBank/DDBJ databases">
        <authorList>
            <person name="Sun Q."/>
            <person name="Evtushenko L."/>
        </authorList>
    </citation>
    <scope>NUCLEOTIDE SEQUENCE</scope>
    <source>
        <strain evidence="9">VKM Ac-1401</strain>
    </source>
</reference>
<evidence type="ECO:0000256" key="4">
    <source>
        <dbReference type="ARBA" id="ARBA00022475"/>
    </source>
</evidence>
<feature type="transmembrane region" description="Helical" evidence="8">
    <location>
        <begin position="143"/>
        <end position="162"/>
    </location>
</feature>
<evidence type="ECO:0008006" key="11">
    <source>
        <dbReference type="Google" id="ProtNLM"/>
    </source>
</evidence>
<evidence type="ECO:0000256" key="6">
    <source>
        <dbReference type="ARBA" id="ARBA00022989"/>
    </source>
</evidence>
<evidence type="ECO:0000256" key="1">
    <source>
        <dbReference type="ARBA" id="ARBA00004651"/>
    </source>
</evidence>
<dbReference type="PANTHER" id="PTHR21716:SF53">
    <property type="entry name" value="PERMEASE PERM-RELATED"/>
    <property type="match status" value="1"/>
</dbReference>
<evidence type="ECO:0000256" key="5">
    <source>
        <dbReference type="ARBA" id="ARBA00022692"/>
    </source>
</evidence>
<sequence length="351" mass="37180">MTDRPPQRAAALAQPTRVLLTLAAAGVAAWAISAGRGLLAPLLLGAILVIVAHPARRPLDRRGLPRWLGTTVVIAIAYAVLIGLAVIVGLALVQFGHVLTDYGDELEQSSDQVAVFFGGLGLDGSALRPDALLPLLLNAGKSLLGLGTAIFFVLAYVIYLAVDAARFRDIPAEVAAGHAMRIRTFRDFADGTSRYYLVNSIFGLIVAVIDGLALWALGIPAPFAWAVLAFVTNYIPNIGFVIGLIPPVVLAIVTGGWGLGLLVVAIYCAVNVVLQVLVQPRFVSKTVRLSITLTFFSVVLWTVLLGPIGAILAVPLSLLLRFLLLGAAPDARLARWLTGDDEHLVQPESPD</sequence>
<name>A0A9W6H951_9MICO</name>
<evidence type="ECO:0000256" key="2">
    <source>
        <dbReference type="ARBA" id="ARBA00009773"/>
    </source>
</evidence>
<feature type="transmembrane region" description="Helical" evidence="8">
    <location>
        <begin position="257"/>
        <end position="278"/>
    </location>
</feature>
<keyword evidence="3" id="KW-0813">Transport</keyword>
<feature type="transmembrane region" description="Helical" evidence="8">
    <location>
        <begin position="195"/>
        <end position="217"/>
    </location>
</feature>
<feature type="transmembrane region" description="Helical" evidence="8">
    <location>
        <begin position="38"/>
        <end position="55"/>
    </location>
</feature>
<dbReference type="GO" id="GO:0005886">
    <property type="term" value="C:plasma membrane"/>
    <property type="evidence" value="ECO:0007669"/>
    <property type="project" value="UniProtKB-SubCell"/>
</dbReference>
<proteinExistence type="inferred from homology"/>
<protein>
    <recommendedName>
        <fullName evidence="11">AI-2E family transporter</fullName>
    </recommendedName>
</protein>